<dbReference type="Gene3D" id="3.40.640.10">
    <property type="entry name" value="Type I PLP-dependent aspartate aminotransferase-like (Major domain)"/>
    <property type="match status" value="1"/>
</dbReference>
<dbReference type="InterPro" id="IPR000653">
    <property type="entry name" value="DegT/StrS_aminotransferase"/>
</dbReference>
<dbReference type="InterPro" id="IPR015424">
    <property type="entry name" value="PyrdxlP-dep_Trfase"/>
</dbReference>
<dbReference type="GO" id="GO:0008483">
    <property type="term" value="F:transaminase activity"/>
    <property type="evidence" value="ECO:0007669"/>
    <property type="project" value="TreeGrafter"/>
</dbReference>
<dbReference type="AlphaFoldDB" id="A0A382S9T4"/>
<dbReference type="EMBL" id="UINC01126910">
    <property type="protein sequence ID" value="SVD05691.1"/>
    <property type="molecule type" value="Genomic_DNA"/>
</dbReference>
<dbReference type="Pfam" id="PF01041">
    <property type="entry name" value="DegT_DnrJ_EryC1"/>
    <property type="match status" value="1"/>
</dbReference>
<proteinExistence type="predicted"/>
<evidence type="ECO:0008006" key="2">
    <source>
        <dbReference type="Google" id="ProtNLM"/>
    </source>
</evidence>
<dbReference type="GO" id="GO:0030170">
    <property type="term" value="F:pyridoxal phosphate binding"/>
    <property type="evidence" value="ECO:0007669"/>
    <property type="project" value="TreeGrafter"/>
</dbReference>
<protein>
    <recommendedName>
        <fullName evidence="2">DegT/DnrJ/EryC1/StrS aminotransferase family protein</fullName>
    </recommendedName>
</protein>
<dbReference type="SUPFAM" id="SSF53383">
    <property type="entry name" value="PLP-dependent transferases"/>
    <property type="match status" value="1"/>
</dbReference>
<gene>
    <name evidence="1" type="ORF">METZ01_LOCUS358545</name>
</gene>
<dbReference type="InterPro" id="IPR015421">
    <property type="entry name" value="PyrdxlP-dep_Trfase_major"/>
</dbReference>
<dbReference type="GO" id="GO:0000271">
    <property type="term" value="P:polysaccharide biosynthetic process"/>
    <property type="evidence" value="ECO:0007669"/>
    <property type="project" value="TreeGrafter"/>
</dbReference>
<evidence type="ECO:0000313" key="1">
    <source>
        <dbReference type="EMBL" id="SVD05691.1"/>
    </source>
</evidence>
<organism evidence="1">
    <name type="scientific">marine metagenome</name>
    <dbReference type="NCBI Taxonomy" id="408172"/>
    <lineage>
        <taxon>unclassified sequences</taxon>
        <taxon>metagenomes</taxon>
        <taxon>ecological metagenomes</taxon>
    </lineage>
</organism>
<dbReference type="PANTHER" id="PTHR30244:SF34">
    <property type="entry name" value="DTDP-4-AMINO-4,6-DIDEOXYGALACTOSE TRANSAMINASE"/>
    <property type="match status" value="1"/>
</dbReference>
<accession>A0A382S9T4</accession>
<reference evidence="1" key="1">
    <citation type="submission" date="2018-05" db="EMBL/GenBank/DDBJ databases">
        <authorList>
            <person name="Lanie J.A."/>
            <person name="Ng W.-L."/>
            <person name="Kazmierczak K.M."/>
            <person name="Andrzejewski T.M."/>
            <person name="Davidsen T.M."/>
            <person name="Wayne K.J."/>
            <person name="Tettelin H."/>
            <person name="Glass J.I."/>
            <person name="Rusch D."/>
            <person name="Podicherti R."/>
            <person name="Tsui H.-C.T."/>
            <person name="Winkler M.E."/>
        </authorList>
    </citation>
    <scope>NUCLEOTIDE SEQUENCE</scope>
</reference>
<name>A0A382S9T4_9ZZZZ</name>
<feature type="non-terminal residue" evidence="1">
    <location>
        <position position="72"/>
    </location>
</feature>
<sequence>MSKHGERLENNFSRYVGTNYAVATNSGTSAIELILRAVGVEGTEVIIPSNTFIATAISVLNAGGEVVFADCN</sequence>
<dbReference type="PANTHER" id="PTHR30244">
    <property type="entry name" value="TRANSAMINASE"/>
    <property type="match status" value="1"/>
</dbReference>